<keyword evidence="3" id="KW-1185">Reference proteome</keyword>
<proteinExistence type="predicted"/>
<dbReference type="SUPFAM" id="SSF56925">
    <property type="entry name" value="OMPA-like"/>
    <property type="match status" value="1"/>
</dbReference>
<evidence type="ECO:0000313" key="2">
    <source>
        <dbReference type="EMBL" id="AOO16550.1"/>
    </source>
</evidence>
<gene>
    <name evidence="2" type="ORF">RW060310_209</name>
</gene>
<dbReference type="InterPro" id="IPR056410">
    <property type="entry name" value="Phage_OMP"/>
</dbReference>
<evidence type="ECO:0000313" key="3">
    <source>
        <dbReference type="Proteomes" id="UP000221345"/>
    </source>
</evidence>
<dbReference type="Proteomes" id="UP000221345">
    <property type="component" value="Segment"/>
</dbReference>
<feature type="domain" description="Cyanophage outer membrane protein-like beta-barrel" evidence="1">
    <location>
        <begin position="1"/>
        <end position="123"/>
    </location>
</feature>
<name>A0A1D7SS94_9CAUD</name>
<dbReference type="InterPro" id="IPR011250">
    <property type="entry name" value="OMP/PagP_B-barrel"/>
</dbReference>
<accession>A0A1D7SS94</accession>
<dbReference type="Pfam" id="PF24653">
    <property type="entry name" value="Phage_OMP"/>
    <property type="match status" value="1"/>
</dbReference>
<sequence length="123" mass="12279">MFKSVFAASAALFASAGAALAGPYVNVEANAGWTGSDYNSTTTDLHVGYEGAIGESASYYVQGGASVVSPDSGESDTVPSGKAGLGIGLTDALGAYGEVSFVGSGDEDIDRGYGAKLGVKYNF</sequence>
<dbReference type="EMBL" id="KX349313">
    <property type="protein sequence ID" value="AOO16550.1"/>
    <property type="molecule type" value="Genomic_DNA"/>
</dbReference>
<evidence type="ECO:0000259" key="1">
    <source>
        <dbReference type="Pfam" id="PF24653"/>
    </source>
</evidence>
<reference evidence="2 3" key="1">
    <citation type="journal article" date="2016" name="Environ. Microbiol.">
        <title>Genomic diversification of marine cyanophages into stable ecotypes.</title>
        <authorList>
            <person name="Marston M.F."/>
            <person name="Martiny J.B."/>
        </authorList>
    </citation>
    <scope>NUCLEOTIDE SEQUENCE [LARGE SCALE GENOMIC DNA]</scope>
    <source>
        <strain evidence="2">RW_06_0310</strain>
    </source>
</reference>
<organism evidence="2 3">
    <name type="scientific">Cyanophage S-RIM12 isolate RW_06_0310</name>
    <dbReference type="NCBI Taxonomy" id="2790659"/>
    <lineage>
        <taxon>Viruses</taxon>
        <taxon>Duplodnaviria</taxon>
        <taxon>Heunggongvirae</taxon>
        <taxon>Uroviricota</taxon>
        <taxon>Caudoviricetes</taxon>
        <taxon>Pantevenvirales</taxon>
        <taxon>Kyanoviridae</taxon>
        <taxon>Brizovirus</taxon>
        <taxon>Brizovirus rhodeisland06</taxon>
    </lineage>
</organism>
<protein>
    <recommendedName>
        <fullName evidence="1">Cyanophage outer membrane protein-like beta-barrel domain-containing protein</fullName>
    </recommendedName>
</protein>